<keyword evidence="3 6" id="KW-1133">Transmembrane helix</keyword>
<feature type="transmembrane region" description="Helical" evidence="6">
    <location>
        <begin position="115"/>
        <end position="137"/>
    </location>
</feature>
<evidence type="ECO:0000313" key="8">
    <source>
        <dbReference type="EMBL" id="MFC5749934.1"/>
    </source>
</evidence>
<gene>
    <name evidence="8" type="ORF">ACFPZN_30265</name>
</gene>
<evidence type="ECO:0000256" key="2">
    <source>
        <dbReference type="ARBA" id="ARBA00022692"/>
    </source>
</evidence>
<evidence type="ECO:0000256" key="1">
    <source>
        <dbReference type="ARBA" id="ARBA00004141"/>
    </source>
</evidence>
<protein>
    <submittedName>
        <fullName evidence="8">RDD family protein</fullName>
    </submittedName>
</protein>
<evidence type="ECO:0000313" key="9">
    <source>
        <dbReference type="Proteomes" id="UP001596074"/>
    </source>
</evidence>
<accession>A0ABW1A6T4</accession>
<feature type="region of interest" description="Disordered" evidence="5">
    <location>
        <begin position="272"/>
        <end position="360"/>
    </location>
</feature>
<keyword evidence="4 6" id="KW-0472">Membrane</keyword>
<feature type="compositionally biased region" description="Pro residues" evidence="5">
    <location>
        <begin position="311"/>
        <end position="360"/>
    </location>
</feature>
<dbReference type="Pfam" id="PF06271">
    <property type="entry name" value="RDD"/>
    <property type="match status" value="1"/>
</dbReference>
<feature type="compositionally biased region" description="Basic and acidic residues" evidence="5">
    <location>
        <begin position="295"/>
        <end position="310"/>
    </location>
</feature>
<dbReference type="EMBL" id="JBHSON010000047">
    <property type="protein sequence ID" value="MFC5749934.1"/>
    <property type="molecule type" value="Genomic_DNA"/>
</dbReference>
<evidence type="ECO:0000256" key="3">
    <source>
        <dbReference type="ARBA" id="ARBA00022989"/>
    </source>
</evidence>
<sequence>MNPHFPPHYTAPAAGVPGPGSWGSDGPAGAAGRNDGGEAAAGPGRRAAAWAIDFALVIVLAGALGSWTWTRLTELLTSVPALAEKSAWRVLTSRGDVKGASVDFGLGLWNTATGYVVQAFAALVVIVFVYHFAALAWKGRTVGKLVLDLRVEAQRRTRLGKGQTLVRAASTTVTDIGLYALACCLLLQGLFVLSVLCWALALAVFWVNALSAVLPGRRTLQDRVLGTRVARAHLYRAAVGQAVQGGQIALQGAREGAQRLAENNRLRELRASESAQRVQELGRDAAGKAAGTGRKAVEKAKRAYTDRRDTAPPPAIAAPQPPPVPPIPYAPPPVPYAQPPEPYAQPPAQPNYRIPPPEEQ</sequence>
<organism evidence="8 9">
    <name type="scientific">Actinomadura rugatobispora</name>
    <dbReference type="NCBI Taxonomy" id="1994"/>
    <lineage>
        <taxon>Bacteria</taxon>
        <taxon>Bacillati</taxon>
        <taxon>Actinomycetota</taxon>
        <taxon>Actinomycetes</taxon>
        <taxon>Streptosporangiales</taxon>
        <taxon>Thermomonosporaceae</taxon>
        <taxon>Actinomadura</taxon>
    </lineage>
</organism>
<dbReference type="Proteomes" id="UP001596074">
    <property type="component" value="Unassembled WGS sequence"/>
</dbReference>
<evidence type="ECO:0000259" key="7">
    <source>
        <dbReference type="Pfam" id="PF06271"/>
    </source>
</evidence>
<name>A0ABW1A6T4_9ACTN</name>
<feature type="region of interest" description="Disordered" evidence="5">
    <location>
        <begin position="1"/>
        <end position="39"/>
    </location>
</feature>
<keyword evidence="2 6" id="KW-0812">Transmembrane</keyword>
<feature type="transmembrane region" description="Helical" evidence="6">
    <location>
        <begin position="47"/>
        <end position="69"/>
    </location>
</feature>
<evidence type="ECO:0000256" key="6">
    <source>
        <dbReference type="SAM" id="Phobius"/>
    </source>
</evidence>
<proteinExistence type="predicted"/>
<evidence type="ECO:0000256" key="5">
    <source>
        <dbReference type="SAM" id="MobiDB-lite"/>
    </source>
</evidence>
<feature type="transmembrane region" description="Helical" evidence="6">
    <location>
        <begin position="193"/>
        <end position="214"/>
    </location>
</feature>
<reference evidence="9" key="1">
    <citation type="journal article" date="2019" name="Int. J. Syst. Evol. Microbiol.">
        <title>The Global Catalogue of Microorganisms (GCM) 10K type strain sequencing project: providing services to taxonomists for standard genome sequencing and annotation.</title>
        <authorList>
            <consortium name="The Broad Institute Genomics Platform"/>
            <consortium name="The Broad Institute Genome Sequencing Center for Infectious Disease"/>
            <person name="Wu L."/>
            <person name="Ma J."/>
        </authorList>
    </citation>
    <scope>NUCLEOTIDE SEQUENCE [LARGE SCALE GENOMIC DNA]</scope>
    <source>
        <strain evidence="9">KCTC 42087</strain>
    </source>
</reference>
<comment type="caution">
    <text evidence="8">The sequence shown here is derived from an EMBL/GenBank/DDBJ whole genome shotgun (WGS) entry which is preliminary data.</text>
</comment>
<dbReference type="RefSeq" id="WP_378285660.1">
    <property type="nucleotide sequence ID" value="NZ_JBHSON010000047.1"/>
</dbReference>
<feature type="domain" description="RDD" evidence="7">
    <location>
        <begin position="41"/>
        <end position="225"/>
    </location>
</feature>
<comment type="subcellular location">
    <subcellularLocation>
        <location evidence="1">Membrane</location>
        <topology evidence="1">Multi-pass membrane protein</topology>
    </subcellularLocation>
</comment>
<keyword evidence="9" id="KW-1185">Reference proteome</keyword>
<evidence type="ECO:0000256" key="4">
    <source>
        <dbReference type="ARBA" id="ARBA00023136"/>
    </source>
</evidence>
<dbReference type="InterPro" id="IPR010432">
    <property type="entry name" value="RDD"/>
</dbReference>